<dbReference type="InterPro" id="IPR051257">
    <property type="entry name" value="Diverse_CBS-Domain"/>
</dbReference>
<feature type="domain" description="CBS" evidence="3">
    <location>
        <begin position="7"/>
        <end position="65"/>
    </location>
</feature>
<sequence>MRARGLMTSPVVTVGPDALVKEAAQLLVTHGFAVLPVVDADDRLLGVVTEADLLRNRLLPDPRELIHDRPPEPTSPAPPDVAGVMTTEVVTATPDTHAAELGGLMVDRHLRAVPVVDGDRLVGIVSRADVLRTIARDDDAIARDVTAHLSAAGRRRWDVAVTDGVVTLSSEGADETDQHIATVVAGCTPGVVGVRIRDEATHPARP</sequence>
<evidence type="ECO:0000313" key="5">
    <source>
        <dbReference type="Proteomes" id="UP000321261"/>
    </source>
</evidence>
<reference evidence="4 5" key="1">
    <citation type="submission" date="2019-06" db="EMBL/GenBank/DDBJ databases">
        <title>Sequencing the genomes of 1000 actinobacteria strains.</title>
        <authorList>
            <person name="Klenk H.-P."/>
        </authorList>
    </citation>
    <scope>NUCLEOTIDE SEQUENCE [LARGE SCALE GENOMIC DNA]</scope>
    <source>
        <strain evidence="4 5">DSM 45671</strain>
    </source>
</reference>
<dbReference type="EMBL" id="VIWU01000001">
    <property type="protein sequence ID" value="TWF75157.1"/>
    <property type="molecule type" value="Genomic_DNA"/>
</dbReference>
<dbReference type="PANTHER" id="PTHR43080:SF29">
    <property type="entry name" value="OS02G0818000 PROTEIN"/>
    <property type="match status" value="1"/>
</dbReference>
<dbReference type="InterPro" id="IPR017080">
    <property type="entry name" value="UCP036990_CBS_BON"/>
</dbReference>
<dbReference type="CDD" id="cd04586">
    <property type="entry name" value="CBS_pair_BON_assoc"/>
    <property type="match status" value="1"/>
</dbReference>
<feature type="domain" description="CBS" evidence="3">
    <location>
        <begin position="85"/>
        <end position="140"/>
    </location>
</feature>
<dbReference type="Proteomes" id="UP000321261">
    <property type="component" value="Unassembled WGS sequence"/>
</dbReference>
<comment type="caution">
    <text evidence="4">The sequence shown here is derived from an EMBL/GenBank/DDBJ whole genome shotgun (WGS) entry which is preliminary data.</text>
</comment>
<dbReference type="OrthoDB" id="3672399at2"/>
<protein>
    <submittedName>
        <fullName evidence="4">CBS domain protein</fullName>
    </submittedName>
</protein>
<gene>
    <name evidence="4" type="ORF">FHX44_111041</name>
</gene>
<dbReference type="SMART" id="SM00116">
    <property type="entry name" value="CBS"/>
    <property type="match status" value="2"/>
</dbReference>
<dbReference type="AlphaFoldDB" id="A0A561SJT5"/>
<keyword evidence="1 2" id="KW-0129">CBS domain</keyword>
<dbReference type="SUPFAM" id="SSF54631">
    <property type="entry name" value="CBS-domain pair"/>
    <property type="match status" value="1"/>
</dbReference>
<dbReference type="InterPro" id="IPR000644">
    <property type="entry name" value="CBS_dom"/>
</dbReference>
<dbReference type="Gene3D" id="3.10.580.10">
    <property type="entry name" value="CBS-domain"/>
    <property type="match status" value="1"/>
</dbReference>
<dbReference type="PIRSF" id="PIRSF036990">
    <property type="entry name" value="UCP036990_CBS_BON"/>
    <property type="match status" value="1"/>
</dbReference>
<evidence type="ECO:0000256" key="2">
    <source>
        <dbReference type="PROSITE-ProRule" id="PRU00703"/>
    </source>
</evidence>
<keyword evidence="5" id="KW-1185">Reference proteome</keyword>
<name>A0A561SJT5_9PSEU</name>
<evidence type="ECO:0000256" key="1">
    <source>
        <dbReference type="ARBA" id="ARBA00023122"/>
    </source>
</evidence>
<proteinExistence type="predicted"/>
<dbReference type="InterPro" id="IPR046342">
    <property type="entry name" value="CBS_dom_sf"/>
</dbReference>
<dbReference type="PROSITE" id="PS51371">
    <property type="entry name" value="CBS"/>
    <property type="match status" value="2"/>
</dbReference>
<evidence type="ECO:0000259" key="3">
    <source>
        <dbReference type="PROSITE" id="PS51371"/>
    </source>
</evidence>
<accession>A0A561SJT5</accession>
<organism evidence="4 5">
    <name type="scientific">Pseudonocardia hierapolitana</name>
    <dbReference type="NCBI Taxonomy" id="1128676"/>
    <lineage>
        <taxon>Bacteria</taxon>
        <taxon>Bacillati</taxon>
        <taxon>Actinomycetota</taxon>
        <taxon>Actinomycetes</taxon>
        <taxon>Pseudonocardiales</taxon>
        <taxon>Pseudonocardiaceae</taxon>
        <taxon>Pseudonocardia</taxon>
    </lineage>
</organism>
<dbReference type="Pfam" id="PF00571">
    <property type="entry name" value="CBS"/>
    <property type="match status" value="2"/>
</dbReference>
<evidence type="ECO:0000313" key="4">
    <source>
        <dbReference type="EMBL" id="TWF75157.1"/>
    </source>
</evidence>
<dbReference type="PANTHER" id="PTHR43080">
    <property type="entry name" value="CBS DOMAIN-CONTAINING PROTEIN CBSX3, MITOCHONDRIAL"/>
    <property type="match status" value="1"/>
</dbReference>